<dbReference type="InterPro" id="IPR001751">
    <property type="entry name" value="S100/CaBP7/8-like_CS"/>
</dbReference>
<evidence type="ECO:0000313" key="7">
    <source>
        <dbReference type="EMBL" id="CAD7248575.1"/>
    </source>
</evidence>
<dbReference type="InterPro" id="IPR002048">
    <property type="entry name" value="EF_hand_dom"/>
</dbReference>
<evidence type="ECO:0000256" key="2">
    <source>
        <dbReference type="ARBA" id="ARBA00022490"/>
    </source>
</evidence>
<sequence>MWTVKWGRASAEVANDPNTSEQETECDAKENLKKIWESLGLDPEGYLDQPQLMGVCQKIGMDISDDEIEQLFQGLDVDQDGHISFMEFVNLFESMRAALDSSSQDAPIVQMVDDGQSGTEHTVYPFESNQNEAVSSLHELAPSGVFTMLDPQGRG</sequence>
<dbReference type="EMBL" id="CAJPEV010001908">
    <property type="protein sequence ID" value="CAG0894834.1"/>
    <property type="molecule type" value="Genomic_DNA"/>
</dbReference>
<dbReference type="SUPFAM" id="SSF47473">
    <property type="entry name" value="EF-hand"/>
    <property type="match status" value="1"/>
</dbReference>
<proteinExistence type="predicted"/>
<accession>A0A7R8XEU9</accession>
<dbReference type="SMART" id="SM00054">
    <property type="entry name" value="EFh"/>
    <property type="match status" value="1"/>
</dbReference>
<keyword evidence="3" id="KW-0597">Phosphoprotein</keyword>
<dbReference type="Proteomes" id="UP000677054">
    <property type="component" value="Unassembled WGS sequence"/>
</dbReference>
<dbReference type="GO" id="GO:0034454">
    <property type="term" value="P:microtubule anchoring at centrosome"/>
    <property type="evidence" value="ECO:0007669"/>
    <property type="project" value="TreeGrafter"/>
</dbReference>
<dbReference type="Pfam" id="PF13499">
    <property type="entry name" value="EF-hand_7"/>
    <property type="match status" value="1"/>
</dbReference>
<dbReference type="PROSITE" id="PS00303">
    <property type="entry name" value="S100_CABP"/>
    <property type="match status" value="1"/>
</dbReference>
<evidence type="ECO:0000256" key="3">
    <source>
        <dbReference type="ARBA" id="ARBA00022553"/>
    </source>
</evidence>
<dbReference type="Gene3D" id="1.10.238.10">
    <property type="entry name" value="EF-hand"/>
    <property type="match status" value="1"/>
</dbReference>
<comment type="subcellular location">
    <subcellularLocation>
        <location evidence="1">Cytoplasm</location>
        <location evidence="1">Cytoskeleton</location>
        <location evidence="1">Microtubule organizing center</location>
        <location evidence="1">Centrosome</location>
    </subcellularLocation>
</comment>
<dbReference type="CDD" id="cd00051">
    <property type="entry name" value="EFh"/>
    <property type="match status" value="1"/>
</dbReference>
<keyword evidence="5" id="KW-0206">Cytoskeleton</keyword>
<dbReference type="AlphaFoldDB" id="A0A7R8XEU9"/>
<evidence type="ECO:0000256" key="4">
    <source>
        <dbReference type="ARBA" id="ARBA00022837"/>
    </source>
</evidence>
<dbReference type="InterPro" id="IPR011992">
    <property type="entry name" value="EF-hand-dom_pair"/>
</dbReference>
<dbReference type="PANTHER" id="PTHR18905:SF13">
    <property type="entry name" value="NON-CENTROSOMAL MICROTUBULE ARRAY"/>
    <property type="match status" value="1"/>
</dbReference>
<evidence type="ECO:0000256" key="1">
    <source>
        <dbReference type="ARBA" id="ARBA00004300"/>
    </source>
</evidence>
<dbReference type="OrthoDB" id="5799458at2759"/>
<dbReference type="PANTHER" id="PTHR18905">
    <property type="entry name" value="NINEIN"/>
    <property type="match status" value="1"/>
</dbReference>
<reference evidence="7" key="1">
    <citation type="submission" date="2020-11" db="EMBL/GenBank/DDBJ databases">
        <authorList>
            <person name="Tran Van P."/>
        </authorList>
    </citation>
    <scope>NUCLEOTIDE SEQUENCE</scope>
</reference>
<dbReference type="GO" id="GO:0005813">
    <property type="term" value="C:centrosome"/>
    <property type="evidence" value="ECO:0007669"/>
    <property type="project" value="UniProtKB-SubCell"/>
</dbReference>
<dbReference type="EMBL" id="LR901425">
    <property type="protein sequence ID" value="CAD7248575.1"/>
    <property type="molecule type" value="Genomic_DNA"/>
</dbReference>
<evidence type="ECO:0000259" key="6">
    <source>
        <dbReference type="PROSITE" id="PS50222"/>
    </source>
</evidence>
<organism evidence="7">
    <name type="scientific">Darwinula stevensoni</name>
    <dbReference type="NCBI Taxonomy" id="69355"/>
    <lineage>
        <taxon>Eukaryota</taxon>
        <taxon>Metazoa</taxon>
        <taxon>Ecdysozoa</taxon>
        <taxon>Arthropoda</taxon>
        <taxon>Crustacea</taxon>
        <taxon>Oligostraca</taxon>
        <taxon>Ostracoda</taxon>
        <taxon>Podocopa</taxon>
        <taxon>Podocopida</taxon>
        <taxon>Darwinulocopina</taxon>
        <taxon>Darwinuloidea</taxon>
        <taxon>Darwinulidae</taxon>
        <taxon>Darwinula</taxon>
    </lineage>
</organism>
<dbReference type="PROSITE" id="PS50222">
    <property type="entry name" value="EF_HAND_2"/>
    <property type="match status" value="1"/>
</dbReference>
<dbReference type="PROSITE" id="PS00018">
    <property type="entry name" value="EF_HAND_1"/>
    <property type="match status" value="1"/>
</dbReference>
<keyword evidence="4" id="KW-0106">Calcium</keyword>
<evidence type="ECO:0000256" key="5">
    <source>
        <dbReference type="ARBA" id="ARBA00023212"/>
    </source>
</evidence>
<keyword evidence="2" id="KW-0963">Cytoplasm</keyword>
<evidence type="ECO:0000313" key="8">
    <source>
        <dbReference type="Proteomes" id="UP000677054"/>
    </source>
</evidence>
<gene>
    <name evidence="7" type="ORF">DSTB1V02_LOCUS8387</name>
</gene>
<protein>
    <recommendedName>
        <fullName evidence="6">EF-hand domain-containing protein</fullName>
    </recommendedName>
</protein>
<dbReference type="InterPro" id="IPR018247">
    <property type="entry name" value="EF_Hand_1_Ca_BS"/>
</dbReference>
<keyword evidence="8" id="KW-1185">Reference proteome</keyword>
<feature type="domain" description="EF-hand" evidence="6">
    <location>
        <begin position="63"/>
        <end position="98"/>
    </location>
</feature>
<name>A0A7R8XEU9_9CRUS</name>
<dbReference type="GO" id="GO:0005509">
    <property type="term" value="F:calcium ion binding"/>
    <property type="evidence" value="ECO:0007669"/>
    <property type="project" value="InterPro"/>
</dbReference>